<dbReference type="RefSeq" id="XP_026279676.2">
    <property type="nucleotide sequence ID" value="XM_026423891.2"/>
</dbReference>
<gene>
    <name evidence="2 3" type="primary">LOC113207359</name>
</gene>
<sequence length="375" mass="42438">MASDCSSLDLRSPESLRRRPGETRAILRNLIRREISAARVALEAVQCGKQLEQHVPYVNHAVHILTAPTGQVHLRVNCSTASGEDKILDAEVSLVEGSSKEKASMARLALYLLVTRGRLSKVVKKNNSENLSVGPFLLTSEPFEMKREKIEFLENNEIFKASAVERLGCGTDKEWSARVLQVVAPRLEKINVNSVGIAHLQILALMSRLRQIKYTGVNDDFAWDDLTPFDWNDEGRSNLESNDPQDTTRPFWLTDLPKDSSAGLVSIWADLPRQLLLPLIVQHRHTLRELTVVAGLHNSGEDTYDWERHWSRYCDDLPLRLAELLERFPLPALRLVKLCREISHSEEEHALCDKQLRAVRRVLGPRVTVFCTNCG</sequence>
<dbReference type="RefSeq" id="XP_026279675.2">
    <property type="nucleotide sequence ID" value="XM_026423890.2"/>
</dbReference>
<dbReference type="OrthoDB" id="10524997at2759"/>
<name>A0A6J1SMC3_FRAOC</name>
<evidence type="ECO:0000313" key="1">
    <source>
        <dbReference type="Proteomes" id="UP000504606"/>
    </source>
</evidence>
<evidence type="ECO:0000313" key="3">
    <source>
        <dbReference type="RefSeq" id="XP_026279676.2"/>
    </source>
</evidence>
<accession>A0A6J1SMC3</accession>
<dbReference type="GeneID" id="113207359"/>
<dbReference type="KEGG" id="foc:113207359"/>
<evidence type="ECO:0000313" key="2">
    <source>
        <dbReference type="RefSeq" id="XP_026279675.2"/>
    </source>
</evidence>
<keyword evidence="1" id="KW-1185">Reference proteome</keyword>
<dbReference type="Proteomes" id="UP000504606">
    <property type="component" value="Unplaced"/>
</dbReference>
<protein>
    <submittedName>
        <fullName evidence="2 3">Uncharacterized protein LOC113207359 isoform X1</fullName>
    </submittedName>
</protein>
<organism evidence="1 3">
    <name type="scientific">Frankliniella occidentalis</name>
    <name type="common">Western flower thrips</name>
    <name type="synonym">Euthrips occidentalis</name>
    <dbReference type="NCBI Taxonomy" id="133901"/>
    <lineage>
        <taxon>Eukaryota</taxon>
        <taxon>Metazoa</taxon>
        <taxon>Ecdysozoa</taxon>
        <taxon>Arthropoda</taxon>
        <taxon>Hexapoda</taxon>
        <taxon>Insecta</taxon>
        <taxon>Pterygota</taxon>
        <taxon>Neoptera</taxon>
        <taxon>Paraneoptera</taxon>
        <taxon>Thysanoptera</taxon>
        <taxon>Terebrantia</taxon>
        <taxon>Thripoidea</taxon>
        <taxon>Thripidae</taxon>
        <taxon>Frankliniella</taxon>
    </lineage>
</organism>
<reference evidence="2 3" key="1">
    <citation type="submission" date="2025-04" db="UniProtKB">
        <authorList>
            <consortium name="RefSeq"/>
        </authorList>
    </citation>
    <scope>IDENTIFICATION</scope>
    <source>
        <tissue evidence="2 3">Whole organism</tissue>
    </source>
</reference>
<proteinExistence type="predicted"/>
<dbReference type="AlphaFoldDB" id="A0A6J1SMC3"/>